<feature type="compositionally biased region" description="Polar residues" evidence="1">
    <location>
        <begin position="110"/>
        <end position="123"/>
    </location>
</feature>
<feature type="compositionally biased region" description="Basic residues" evidence="1">
    <location>
        <begin position="76"/>
        <end position="87"/>
    </location>
</feature>
<keyword evidence="3" id="KW-1185">Reference proteome</keyword>
<dbReference type="AlphaFoldDB" id="A0AAV7L4X3"/>
<sequence>MSIADNSDRRTHLIQHHIRTIGNRVAQRRPYRIPEARQKMVEQEAIRKRTSRHPMTESAQPEEGFLNPNTTATGKRPQRRRNKKTPKPGRQSRQPREDFPDAWWNEQEATKCTDQPRSGKSMA</sequence>
<protein>
    <submittedName>
        <fullName evidence="2">Uncharacterized protein</fullName>
    </submittedName>
</protein>
<accession>A0AAV7L4X3</accession>
<dbReference type="EMBL" id="JANPWB010000016">
    <property type="protein sequence ID" value="KAJ1084348.1"/>
    <property type="molecule type" value="Genomic_DNA"/>
</dbReference>
<organism evidence="2 3">
    <name type="scientific">Pleurodeles waltl</name>
    <name type="common">Iberian ribbed newt</name>
    <dbReference type="NCBI Taxonomy" id="8319"/>
    <lineage>
        <taxon>Eukaryota</taxon>
        <taxon>Metazoa</taxon>
        <taxon>Chordata</taxon>
        <taxon>Craniata</taxon>
        <taxon>Vertebrata</taxon>
        <taxon>Euteleostomi</taxon>
        <taxon>Amphibia</taxon>
        <taxon>Batrachia</taxon>
        <taxon>Caudata</taxon>
        <taxon>Salamandroidea</taxon>
        <taxon>Salamandridae</taxon>
        <taxon>Pleurodelinae</taxon>
        <taxon>Pleurodeles</taxon>
    </lineage>
</organism>
<comment type="caution">
    <text evidence="2">The sequence shown here is derived from an EMBL/GenBank/DDBJ whole genome shotgun (WGS) entry which is preliminary data.</text>
</comment>
<proteinExistence type="predicted"/>
<name>A0AAV7L4X3_PLEWA</name>
<reference evidence="2" key="1">
    <citation type="journal article" date="2022" name="bioRxiv">
        <title>Sequencing and chromosome-scale assembly of the giantPleurodeles waltlgenome.</title>
        <authorList>
            <person name="Brown T."/>
            <person name="Elewa A."/>
            <person name="Iarovenko S."/>
            <person name="Subramanian E."/>
            <person name="Araus A.J."/>
            <person name="Petzold A."/>
            <person name="Susuki M."/>
            <person name="Suzuki K.-i.T."/>
            <person name="Hayashi T."/>
            <person name="Toyoda A."/>
            <person name="Oliveira C."/>
            <person name="Osipova E."/>
            <person name="Leigh N.D."/>
            <person name="Simon A."/>
            <person name="Yun M.H."/>
        </authorList>
    </citation>
    <scope>NUCLEOTIDE SEQUENCE</scope>
    <source>
        <strain evidence="2">20211129_DDA</strain>
        <tissue evidence="2">Liver</tissue>
    </source>
</reference>
<evidence type="ECO:0000256" key="1">
    <source>
        <dbReference type="SAM" id="MobiDB-lite"/>
    </source>
</evidence>
<evidence type="ECO:0000313" key="3">
    <source>
        <dbReference type="Proteomes" id="UP001066276"/>
    </source>
</evidence>
<evidence type="ECO:0000313" key="2">
    <source>
        <dbReference type="EMBL" id="KAJ1084348.1"/>
    </source>
</evidence>
<feature type="region of interest" description="Disordered" evidence="1">
    <location>
        <begin position="23"/>
        <end position="123"/>
    </location>
</feature>
<gene>
    <name evidence="2" type="ORF">NDU88_004499</name>
</gene>
<feature type="compositionally biased region" description="Basic and acidic residues" evidence="1">
    <location>
        <begin position="32"/>
        <end position="47"/>
    </location>
</feature>
<dbReference type="Proteomes" id="UP001066276">
    <property type="component" value="Chromosome 12"/>
</dbReference>